<evidence type="ECO:0000313" key="2">
    <source>
        <dbReference type="Proteomes" id="UP000256964"/>
    </source>
</evidence>
<proteinExistence type="predicted"/>
<organism evidence="1 2">
    <name type="scientific">Lentinus brumalis</name>
    <dbReference type="NCBI Taxonomy" id="2498619"/>
    <lineage>
        <taxon>Eukaryota</taxon>
        <taxon>Fungi</taxon>
        <taxon>Dikarya</taxon>
        <taxon>Basidiomycota</taxon>
        <taxon>Agaricomycotina</taxon>
        <taxon>Agaricomycetes</taxon>
        <taxon>Polyporales</taxon>
        <taxon>Polyporaceae</taxon>
        <taxon>Lentinus</taxon>
    </lineage>
</organism>
<name>A0A371CRF1_9APHY</name>
<dbReference type="EMBL" id="KZ857476">
    <property type="protein sequence ID" value="RDX42829.1"/>
    <property type="molecule type" value="Genomic_DNA"/>
</dbReference>
<accession>A0A371CRF1</accession>
<dbReference type="Proteomes" id="UP000256964">
    <property type="component" value="Unassembled WGS sequence"/>
</dbReference>
<protein>
    <submittedName>
        <fullName evidence="1">Uncharacterized protein</fullName>
    </submittedName>
</protein>
<reference evidence="1 2" key="1">
    <citation type="journal article" date="2018" name="Biotechnol. Biofuels">
        <title>Integrative visual omics of the white-rot fungus Polyporus brumalis exposes the biotechnological potential of its oxidative enzymes for delignifying raw plant biomass.</title>
        <authorList>
            <person name="Miyauchi S."/>
            <person name="Rancon A."/>
            <person name="Drula E."/>
            <person name="Hage H."/>
            <person name="Chaduli D."/>
            <person name="Favel A."/>
            <person name="Grisel S."/>
            <person name="Henrissat B."/>
            <person name="Herpoel-Gimbert I."/>
            <person name="Ruiz-Duenas F.J."/>
            <person name="Chevret D."/>
            <person name="Hainaut M."/>
            <person name="Lin J."/>
            <person name="Wang M."/>
            <person name="Pangilinan J."/>
            <person name="Lipzen A."/>
            <person name="Lesage-Meessen L."/>
            <person name="Navarro D."/>
            <person name="Riley R."/>
            <person name="Grigoriev I.V."/>
            <person name="Zhou S."/>
            <person name="Raouche S."/>
            <person name="Rosso M.N."/>
        </authorList>
    </citation>
    <scope>NUCLEOTIDE SEQUENCE [LARGE SCALE GENOMIC DNA]</scope>
    <source>
        <strain evidence="1 2">BRFM 1820</strain>
    </source>
</reference>
<sequence length="149" mass="15845">MSLLAVNCPEISRMPQLANTTCRCLRTVQSCSQKGSASLSNPSTNVRIVLIRSRWTSTCRNATAWAISGIVTVNSDSKNCCSSSTALGSMSGSPSWLRASSLQAATNCRQTKACSSFDGQLRGRSTSARLKEGIAPWTIGQLDGRLLLA</sequence>
<dbReference type="AlphaFoldDB" id="A0A371CRF1"/>
<gene>
    <name evidence="1" type="ORF">OH76DRAFT_1264628</name>
</gene>
<evidence type="ECO:0000313" key="1">
    <source>
        <dbReference type="EMBL" id="RDX42829.1"/>
    </source>
</evidence>
<keyword evidence="2" id="KW-1185">Reference proteome</keyword>